<evidence type="ECO:0000313" key="2">
    <source>
        <dbReference type="EMBL" id="GGG09612.1"/>
    </source>
</evidence>
<keyword evidence="1" id="KW-0175">Coiled coil</keyword>
<accession>A0A917D3I8</accession>
<dbReference type="AlphaFoldDB" id="A0A917D3I8"/>
<comment type="caution">
    <text evidence="2">The sequence shown here is derived from an EMBL/GenBank/DDBJ whole genome shotgun (WGS) entry which is preliminary data.</text>
</comment>
<evidence type="ECO:0008006" key="4">
    <source>
        <dbReference type="Google" id="ProtNLM"/>
    </source>
</evidence>
<protein>
    <recommendedName>
        <fullName evidence="4">DUF2524 domain-containing protein</fullName>
    </recommendedName>
</protein>
<feature type="coiled-coil region" evidence="1">
    <location>
        <begin position="11"/>
        <end position="55"/>
    </location>
</feature>
<dbReference type="EMBL" id="BMGR01000009">
    <property type="protein sequence ID" value="GGG09612.1"/>
    <property type="molecule type" value="Genomic_DNA"/>
</dbReference>
<reference evidence="2" key="1">
    <citation type="journal article" date="2014" name="Int. J. Syst. Evol. Microbiol.">
        <title>Complete genome sequence of Corynebacterium casei LMG S-19264T (=DSM 44701T), isolated from a smear-ripened cheese.</title>
        <authorList>
            <consortium name="US DOE Joint Genome Institute (JGI-PGF)"/>
            <person name="Walter F."/>
            <person name="Albersmeier A."/>
            <person name="Kalinowski J."/>
            <person name="Ruckert C."/>
        </authorList>
    </citation>
    <scope>NUCLEOTIDE SEQUENCE</scope>
    <source>
        <strain evidence="2">CGMCC 1.12987</strain>
    </source>
</reference>
<dbReference type="RefSeq" id="WP_188531699.1">
    <property type="nucleotide sequence ID" value="NZ_BMGR01000009.1"/>
</dbReference>
<keyword evidence="3" id="KW-1185">Reference proteome</keyword>
<dbReference type="Proteomes" id="UP000644756">
    <property type="component" value="Unassembled WGS sequence"/>
</dbReference>
<evidence type="ECO:0000256" key="1">
    <source>
        <dbReference type="SAM" id="Coils"/>
    </source>
</evidence>
<evidence type="ECO:0000313" key="3">
    <source>
        <dbReference type="Proteomes" id="UP000644756"/>
    </source>
</evidence>
<name>A0A917D3I8_9BACL</name>
<gene>
    <name evidence="2" type="ORF">GCM10010916_28100</name>
</gene>
<reference evidence="2" key="2">
    <citation type="submission" date="2020-09" db="EMBL/GenBank/DDBJ databases">
        <authorList>
            <person name="Sun Q."/>
            <person name="Zhou Y."/>
        </authorList>
    </citation>
    <scope>NUCLEOTIDE SEQUENCE</scope>
    <source>
        <strain evidence="2">CGMCC 1.12987</strain>
    </source>
</reference>
<sequence length="61" mass="7060">MPEQLESSYDCANASNDLHQLNESLRELRSTGELSQEQQQQVNRLENQIHFIKNKCDINNG</sequence>
<organism evidence="2 3">
    <name type="scientific">Paenibacillus abyssi</name>
    <dbReference type="NCBI Taxonomy" id="1340531"/>
    <lineage>
        <taxon>Bacteria</taxon>
        <taxon>Bacillati</taxon>
        <taxon>Bacillota</taxon>
        <taxon>Bacilli</taxon>
        <taxon>Bacillales</taxon>
        <taxon>Paenibacillaceae</taxon>
        <taxon>Paenibacillus</taxon>
    </lineage>
</organism>
<proteinExistence type="predicted"/>